<name>A0A6P7KX79_BETSP</name>
<dbReference type="InParanoid" id="A0A6P7KX79"/>
<feature type="region of interest" description="Disordered" evidence="3">
    <location>
        <begin position="355"/>
        <end position="407"/>
    </location>
</feature>
<feature type="domain" description="Ubiquitin-like" evidence="4">
    <location>
        <begin position="35"/>
        <end position="109"/>
    </location>
</feature>
<feature type="compositionally biased region" description="Pro residues" evidence="3">
    <location>
        <begin position="440"/>
        <end position="451"/>
    </location>
</feature>
<dbReference type="Gene3D" id="3.10.20.90">
    <property type="entry name" value="Phosphatidylinositol 3-kinase Catalytic Subunit, Chain A, domain 1"/>
    <property type="match status" value="1"/>
</dbReference>
<dbReference type="GO" id="GO:0005634">
    <property type="term" value="C:nucleus"/>
    <property type="evidence" value="ECO:0007669"/>
    <property type="project" value="UniProtKB-SubCell"/>
</dbReference>
<dbReference type="GeneID" id="114844097"/>
<dbReference type="SUPFAM" id="SSF54236">
    <property type="entry name" value="Ubiquitin-like"/>
    <property type="match status" value="1"/>
</dbReference>
<keyword evidence="5" id="KW-1185">Reference proteome</keyword>
<dbReference type="InterPro" id="IPR039336">
    <property type="entry name" value="Midnolin"/>
</dbReference>
<feature type="region of interest" description="Disordered" evidence="3">
    <location>
        <begin position="166"/>
        <end position="210"/>
    </location>
</feature>
<keyword evidence="2" id="KW-0539">Nucleus</keyword>
<dbReference type="InterPro" id="IPR029071">
    <property type="entry name" value="Ubiquitin-like_domsf"/>
</dbReference>
<dbReference type="InterPro" id="IPR000626">
    <property type="entry name" value="Ubiquitin-like_dom"/>
</dbReference>
<sequence length="451" mass="48193">MEQQQQQQQQRGARSFTLDRLSGCEAGLSSCQPTMRLCVTSTTGSPVELTVPRGDTVDGLRTRIARNLRLQTEKIVLLHKNTKLTGGKLLDLGLTDGSKVTLVPVIEAGFLCSTNRPQRTVMDILGSLTEVQINDFLSGRSPLNIKLCVGAHMMYVQLELSAQDVEELQRDGDESARSLPATGSVSHPDAGSIGSTAASPSSNTSTPAPKSAACACSRSSSIVPAVNCHQASPRHSCQTFSSPPPAPSLPSACPHPSCPVPVCPPAPSGSSPRPPSPTPASTFTQSNIHVPPTAQLCKQPGAVIESLVNHSPGVFSGTFSGTLAPCTQTSASQPQRGITVILQILNDLLQAAYSHQGAAPTHPQRHSPALNLPVSPGRASEATSRPRCNPLVTQRAEHPDKASGEEENKTLHCKLEHLHFLMHQRRLHRRTRRNSHLSQPPHPYQHPLSRP</sequence>
<feature type="compositionally biased region" description="Basic and acidic residues" evidence="3">
    <location>
        <begin position="395"/>
        <end position="407"/>
    </location>
</feature>
<feature type="region of interest" description="Disordered" evidence="3">
    <location>
        <begin position="264"/>
        <end position="286"/>
    </location>
</feature>
<feature type="region of interest" description="Disordered" evidence="3">
    <location>
        <begin position="427"/>
        <end position="451"/>
    </location>
</feature>
<comment type="subcellular location">
    <subcellularLocation>
        <location evidence="1">Nucleus</location>
    </subcellularLocation>
</comment>
<dbReference type="OrthoDB" id="1916003at2759"/>
<evidence type="ECO:0000259" key="4">
    <source>
        <dbReference type="PROSITE" id="PS50053"/>
    </source>
</evidence>
<dbReference type="PROSITE" id="PS50053">
    <property type="entry name" value="UBIQUITIN_2"/>
    <property type="match status" value="1"/>
</dbReference>
<dbReference type="AlphaFoldDB" id="A0A6P7KX79"/>
<organism evidence="5 6">
    <name type="scientific">Betta splendens</name>
    <name type="common">Siamese fighting fish</name>
    <dbReference type="NCBI Taxonomy" id="158456"/>
    <lineage>
        <taxon>Eukaryota</taxon>
        <taxon>Metazoa</taxon>
        <taxon>Chordata</taxon>
        <taxon>Craniata</taxon>
        <taxon>Vertebrata</taxon>
        <taxon>Euteleostomi</taxon>
        <taxon>Actinopterygii</taxon>
        <taxon>Neopterygii</taxon>
        <taxon>Teleostei</taxon>
        <taxon>Neoteleostei</taxon>
        <taxon>Acanthomorphata</taxon>
        <taxon>Anabantaria</taxon>
        <taxon>Anabantiformes</taxon>
        <taxon>Anabantoidei</taxon>
        <taxon>Osphronemidae</taxon>
        <taxon>Betta</taxon>
    </lineage>
</organism>
<evidence type="ECO:0000256" key="3">
    <source>
        <dbReference type="SAM" id="MobiDB-lite"/>
    </source>
</evidence>
<dbReference type="PANTHER" id="PTHR23010">
    <property type="entry name" value="MIDNOLIN"/>
    <property type="match status" value="1"/>
</dbReference>
<proteinExistence type="predicted"/>
<accession>A0A6P7KX79</accession>
<evidence type="ECO:0000313" key="5">
    <source>
        <dbReference type="Proteomes" id="UP000515150"/>
    </source>
</evidence>
<dbReference type="RefSeq" id="XP_028987011.1">
    <property type="nucleotide sequence ID" value="XM_029131178.3"/>
</dbReference>
<protein>
    <submittedName>
        <fullName evidence="6">Midnolin-like</fullName>
    </submittedName>
</protein>
<evidence type="ECO:0000256" key="2">
    <source>
        <dbReference type="ARBA" id="ARBA00023242"/>
    </source>
</evidence>
<reference evidence="6" key="1">
    <citation type="submission" date="2025-08" db="UniProtKB">
        <authorList>
            <consortium name="RefSeq"/>
        </authorList>
    </citation>
    <scope>IDENTIFICATION</scope>
</reference>
<dbReference type="Proteomes" id="UP000515150">
    <property type="component" value="Chromosome 17"/>
</dbReference>
<dbReference type="KEGG" id="bspl:114844097"/>
<dbReference type="PANTHER" id="PTHR23010:SF1">
    <property type="entry name" value="MIDNOLIN"/>
    <property type="match status" value="1"/>
</dbReference>
<feature type="compositionally biased region" description="Low complexity" evidence="3">
    <location>
        <begin position="195"/>
        <end position="210"/>
    </location>
</feature>
<gene>
    <name evidence="6" type="primary">LOC114844097</name>
</gene>
<evidence type="ECO:0000313" key="6">
    <source>
        <dbReference type="RefSeq" id="XP_028987011.1"/>
    </source>
</evidence>
<feature type="compositionally biased region" description="Pro residues" evidence="3">
    <location>
        <begin position="264"/>
        <end position="278"/>
    </location>
</feature>
<evidence type="ECO:0000256" key="1">
    <source>
        <dbReference type="ARBA" id="ARBA00004123"/>
    </source>
</evidence>
<feature type="compositionally biased region" description="Basic and acidic residues" evidence="3">
    <location>
        <begin position="167"/>
        <end position="176"/>
    </location>
</feature>